<reference evidence="1 2" key="1">
    <citation type="submission" date="2018-05" db="EMBL/GenBank/DDBJ databases">
        <title>Zavarzinia sp. HR-AS.</title>
        <authorList>
            <person name="Lee Y."/>
            <person name="Jeon C.O."/>
        </authorList>
    </citation>
    <scope>NUCLEOTIDE SEQUENCE [LARGE SCALE GENOMIC DNA]</scope>
    <source>
        <strain evidence="1 2">HR-AS</strain>
    </source>
</reference>
<evidence type="ECO:0000313" key="1">
    <source>
        <dbReference type="EMBL" id="PWR24425.1"/>
    </source>
</evidence>
<name>A0A317EGT3_9PROT</name>
<dbReference type="InterPro" id="IPR021335">
    <property type="entry name" value="DUF2948"/>
</dbReference>
<accession>A0A317EGT3</accession>
<dbReference type="Proteomes" id="UP000245461">
    <property type="component" value="Unassembled WGS sequence"/>
</dbReference>
<keyword evidence="2" id="KW-1185">Reference proteome</keyword>
<protein>
    <submittedName>
        <fullName evidence="1">DUF2948 domain-containing protein</fullName>
    </submittedName>
</protein>
<proteinExistence type="predicted"/>
<dbReference type="AlphaFoldDB" id="A0A317EGT3"/>
<comment type="caution">
    <text evidence="1">The sequence shown here is derived from an EMBL/GenBank/DDBJ whole genome shotgun (WGS) entry which is preliminary data.</text>
</comment>
<dbReference type="OrthoDB" id="7352754at2"/>
<dbReference type="Pfam" id="PF11164">
    <property type="entry name" value="DUF2948"/>
    <property type="match status" value="1"/>
</dbReference>
<organism evidence="1 2">
    <name type="scientific">Zavarzinia aquatilis</name>
    <dbReference type="NCBI Taxonomy" id="2211142"/>
    <lineage>
        <taxon>Bacteria</taxon>
        <taxon>Pseudomonadati</taxon>
        <taxon>Pseudomonadota</taxon>
        <taxon>Alphaproteobacteria</taxon>
        <taxon>Rhodospirillales</taxon>
        <taxon>Zavarziniaceae</taxon>
        <taxon>Zavarzinia</taxon>
    </lineage>
</organism>
<sequence length="146" mass="15726">MSAAPRLYLGFADADDLRVVSALVQDAVVKAADLVYLGAAKRFALVANRFCWEAGGEACRRRCGLHFDTVRSVRVKGIDRTAVEQVLELLAIEVGDNDNGVLVDLIFAGGAQIRLDAETIEGGLKDLTEAWPTRQAPQHESDGESA</sequence>
<evidence type="ECO:0000313" key="2">
    <source>
        <dbReference type="Proteomes" id="UP000245461"/>
    </source>
</evidence>
<dbReference type="EMBL" id="QGLE01000003">
    <property type="protein sequence ID" value="PWR24425.1"/>
    <property type="molecule type" value="Genomic_DNA"/>
</dbReference>
<gene>
    <name evidence="1" type="ORF">DKG74_06335</name>
</gene>
<dbReference type="RefSeq" id="WP_109903840.1">
    <property type="nucleotide sequence ID" value="NZ_QGLE01000003.1"/>
</dbReference>